<evidence type="ECO:0000259" key="3">
    <source>
        <dbReference type="Pfam" id="PF07916"/>
    </source>
</evidence>
<proteinExistence type="predicted"/>
<feature type="transmembrane region" description="Helical" evidence="2">
    <location>
        <begin position="394"/>
        <end position="416"/>
    </location>
</feature>
<keyword evidence="2" id="KW-1133">Transmembrane helix</keyword>
<feature type="compositionally biased region" description="Polar residues" evidence="1">
    <location>
        <begin position="698"/>
        <end position="709"/>
    </location>
</feature>
<feature type="region of interest" description="Disordered" evidence="1">
    <location>
        <begin position="992"/>
        <end position="1014"/>
    </location>
</feature>
<dbReference type="InterPro" id="IPR012931">
    <property type="entry name" value="TraG_N_Proteobacteria"/>
</dbReference>
<feature type="transmembrane region" description="Helical" evidence="2">
    <location>
        <begin position="364"/>
        <end position="382"/>
    </location>
</feature>
<keyword evidence="2" id="KW-0472">Membrane</keyword>
<feature type="transmembrane region" description="Helical" evidence="2">
    <location>
        <begin position="31"/>
        <end position="52"/>
    </location>
</feature>
<feature type="domain" description="TraG N-terminal Proteobacteria" evidence="3">
    <location>
        <begin position="7"/>
        <end position="484"/>
    </location>
</feature>
<dbReference type="Pfam" id="PF07916">
    <property type="entry name" value="TraG_N"/>
    <property type="match status" value="1"/>
</dbReference>
<feature type="transmembrane region" description="Helical" evidence="2">
    <location>
        <begin position="64"/>
        <end position="84"/>
    </location>
</feature>
<dbReference type="KEGG" id="achh:ABFG95_08165"/>
<name>A0AAU7LGN4_9BURK</name>
<evidence type="ECO:0000256" key="1">
    <source>
        <dbReference type="SAM" id="MobiDB-lite"/>
    </source>
</evidence>
<feature type="region of interest" description="Disordered" evidence="1">
    <location>
        <begin position="948"/>
        <end position="978"/>
    </location>
</feature>
<feature type="compositionally biased region" description="Polar residues" evidence="1">
    <location>
        <begin position="1134"/>
        <end position="1146"/>
    </location>
</feature>
<dbReference type="AlphaFoldDB" id="A0AAU7LGN4"/>
<reference evidence="4" key="1">
    <citation type="submission" date="2024-05" db="EMBL/GenBank/DDBJ databases">
        <title>Transcriptome analysis of the degradation process of organic nitrogen by two heterotrophic nitrifying and aerobic denitrifying bacteria, Achromobacter sp. HNDS-1 and Enterobacter sp. HNDS-6.</title>
        <authorList>
            <person name="Huang Y."/>
        </authorList>
    </citation>
    <scope>NUCLEOTIDE SEQUENCE</scope>
    <source>
        <strain evidence="4">HNDS-1</strain>
    </source>
</reference>
<feature type="compositionally biased region" description="Polar residues" evidence="1">
    <location>
        <begin position="1077"/>
        <end position="1090"/>
    </location>
</feature>
<feature type="region of interest" description="Disordered" evidence="1">
    <location>
        <begin position="690"/>
        <end position="713"/>
    </location>
</feature>
<organism evidence="4">
    <name type="scientific">Achromobacter sp. HNDS-1</name>
    <dbReference type="NCBI Taxonomy" id="3151598"/>
    <lineage>
        <taxon>Bacteria</taxon>
        <taxon>Pseudomonadati</taxon>
        <taxon>Pseudomonadota</taxon>
        <taxon>Betaproteobacteria</taxon>
        <taxon>Burkholderiales</taxon>
        <taxon>Alcaligenaceae</taxon>
        <taxon>Achromobacter</taxon>
    </lineage>
</organism>
<evidence type="ECO:0000256" key="2">
    <source>
        <dbReference type="SAM" id="Phobius"/>
    </source>
</evidence>
<feature type="compositionally biased region" description="Low complexity" evidence="1">
    <location>
        <begin position="1039"/>
        <end position="1054"/>
    </location>
</feature>
<feature type="region of interest" description="Disordered" evidence="1">
    <location>
        <begin position="1113"/>
        <end position="1168"/>
    </location>
</feature>
<sequence length="1168" mass="122213">MATFTTYLTGPLDMFYATLNGVAMAFNDTGLITGAAVLGGLLAIASGAWFHMNQYMPSTVNRGHSIFESAVIIVLALTAAGLPIRNQLVNVYDGSIRAVDNVPAVLGIPAALYSQLSYGVLETVDTSFSTVSGSYMTVAQNGFVTPLALLFTMRGGLEKADPAMVATWKNFVLYCSPNSAVNSTETEQVPDYFNYLLDNSKRGGVLIGYINYDGTGNIEAGVAMSCIEAAEALRSRVDLLFANANLSTSPLNTLINQNMKTAKVGLGAGGQSSYTVADVENSYNALMQLGAGWGQSAQQFMLNALLRNATADTYRCRLAATSPSAFNECTMMQSDAMEKYKVDATAAGSGFQKTMFTGMTYMQMLYYAFGVIVFLYGLIAGARCFGAMAKFMQFGAWVFSWLPFAAVINGFIQLTVVEKMGQYALNALTLQNFDAVMYDTLSTNLAYASDLMAAVPLLTMAIIYGSPYAMAGMAQRMSGRDYVSEDKVAPDSVKNSAPIQVTPAYTQNMHAGGASSYAADRQIQVGNDLSAMQQSTWQQTQQAQASVADAMAQVHSTAFGLKSGSSTSTAVRDTVATGEESAQMAAQQTFKQRLIESGMTEQKADAIFREQSKSIGTSVDGKLGFSAPMVGGVSAGRSVSWTDSDGKRHTETITQQESEKINRAAMAANSSATTIRMGALSDAAHQVQRSDGWESSDVRSATGSVTETVSRARSEMETYARTESAGSRIGAGFTLSLSQNGHLLERNDSYAPVKSTIDDLHNKLVEARPELQSVTNTTYRQLTDQAGSNRAGSEEWAKLETLRQYDQGGYVRAVDVIAGATGIGAGFDAGALRGVSGDVQALAPPDVTGRVGPGGDASYRSAGVPDTMTGDQLRQQLQSSNQGSTIVRRGETLEEANHARYEGQNAAPGSRAADVDLTGRVIETLSGVPASDPVARAQAYLSGRAFADAPPVDGQLRGDATPIAGDRQNGPSSASPVQMPVAVPVADGQLRGDAAPIAGDRQNGPSSASPVQTPAAVPVADGQLRGDAAPIAGDRQNGPSSASPAQTPAAVPVADGQLRGDAAPIAGDRPTAPASATPIQTTTMGPSSASEGGGGQVPMARNLTAGTEIGGGLGAGAAAAAPRSFERSEVVWSSDPQDAEGSSPSRQDAPGGRLFDGQQGRNIRPKRD</sequence>
<protein>
    <submittedName>
        <fullName evidence="4">Conjugal transfer protein TraG N-terminal domain-containing protein</fullName>
    </submittedName>
</protein>
<feature type="compositionally biased region" description="Polar residues" evidence="1">
    <location>
        <begin position="1003"/>
        <end position="1012"/>
    </location>
</feature>
<dbReference type="EMBL" id="CP157584">
    <property type="protein sequence ID" value="XBP00437.1"/>
    <property type="molecule type" value="Genomic_DNA"/>
</dbReference>
<dbReference type="RefSeq" id="WP_348995744.1">
    <property type="nucleotide sequence ID" value="NZ_CP157584.1"/>
</dbReference>
<evidence type="ECO:0000313" key="4">
    <source>
        <dbReference type="EMBL" id="XBP00437.1"/>
    </source>
</evidence>
<keyword evidence="2" id="KW-0812">Transmembrane</keyword>
<gene>
    <name evidence="4" type="ORF">ABFG95_08165</name>
</gene>
<accession>A0AAU7LGN4</accession>
<feature type="region of interest" description="Disordered" evidence="1">
    <location>
        <begin position="1026"/>
        <end position="1101"/>
    </location>
</feature>